<dbReference type="GO" id="GO:0016618">
    <property type="term" value="F:hydroxypyruvate reductase [NAD(P)H] activity"/>
    <property type="evidence" value="ECO:0007669"/>
    <property type="project" value="TreeGrafter"/>
</dbReference>
<dbReference type="GO" id="GO:0030267">
    <property type="term" value="F:glyoxylate reductase (NADPH) activity"/>
    <property type="evidence" value="ECO:0007669"/>
    <property type="project" value="TreeGrafter"/>
</dbReference>
<feature type="non-terminal residue" evidence="3">
    <location>
        <position position="174"/>
    </location>
</feature>
<dbReference type="PANTHER" id="PTHR10996:SF283">
    <property type="entry name" value="GLYOXYLATE_HYDROXYPYRUVATE REDUCTASE B"/>
    <property type="match status" value="1"/>
</dbReference>
<dbReference type="InterPro" id="IPR036291">
    <property type="entry name" value="NAD(P)-bd_dom_sf"/>
</dbReference>
<dbReference type="EMBL" id="UINC01126511">
    <property type="protein sequence ID" value="SVD05034.1"/>
    <property type="molecule type" value="Genomic_DNA"/>
</dbReference>
<dbReference type="InterPro" id="IPR050223">
    <property type="entry name" value="D-isomer_2-hydroxyacid_DH"/>
</dbReference>
<dbReference type="GO" id="GO:0051287">
    <property type="term" value="F:NAD binding"/>
    <property type="evidence" value="ECO:0007669"/>
    <property type="project" value="InterPro"/>
</dbReference>
<feature type="domain" description="D-isomer specific 2-hydroxyacid dehydrogenase catalytic" evidence="2">
    <location>
        <begin position="17"/>
        <end position="114"/>
    </location>
</feature>
<dbReference type="GO" id="GO:0005829">
    <property type="term" value="C:cytosol"/>
    <property type="evidence" value="ECO:0007669"/>
    <property type="project" value="TreeGrafter"/>
</dbReference>
<sequence>MIVVMPDARYAGGADTEQAVFGDRAELRLYQATDLNDVPAEAWEAAEALMVWGRLRCDKAMLDRAPNVRMIIRMGVGFDALDIEEAGRRGIPACNVPDYGTTDVADHAIGLMLGLTRGIVQVHNKIVSDPVGNWNTIDIPIMRRIRGTTFGIVGCGRIGTAAGLRAKAFGMNVV</sequence>
<keyword evidence="1" id="KW-0560">Oxidoreductase</keyword>
<evidence type="ECO:0000259" key="2">
    <source>
        <dbReference type="Pfam" id="PF00389"/>
    </source>
</evidence>
<gene>
    <name evidence="3" type="ORF">METZ01_LOCUS357888</name>
</gene>
<organism evidence="3">
    <name type="scientific">marine metagenome</name>
    <dbReference type="NCBI Taxonomy" id="408172"/>
    <lineage>
        <taxon>unclassified sequences</taxon>
        <taxon>metagenomes</taxon>
        <taxon>ecological metagenomes</taxon>
    </lineage>
</organism>
<accession>A0A382S551</accession>
<reference evidence="3" key="1">
    <citation type="submission" date="2018-05" db="EMBL/GenBank/DDBJ databases">
        <authorList>
            <person name="Lanie J.A."/>
            <person name="Ng W.-L."/>
            <person name="Kazmierczak K.M."/>
            <person name="Andrzejewski T.M."/>
            <person name="Davidsen T.M."/>
            <person name="Wayne K.J."/>
            <person name="Tettelin H."/>
            <person name="Glass J.I."/>
            <person name="Rusch D."/>
            <person name="Podicherti R."/>
            <person name="Tsui H.-C.T."/>
            <person name="Winkler M.E."/>
        </authorList>
    </citation>
    <scope>NUCLEOTIDE SEQUENCE</scope>
</reference>
<evidence type="ECO:0000313" key="3">
    <source>
        <dbReference type="EMBL" id="SVD05034.1"/>
    </source>
</evidence>
<name>A0A382S551_9ZZZZ</name>
<dbReference type="SUPFAM" id="SSF52283">
    <property type="entry name" value="Formate/glycerate dehydrogenase catalytic domain-like"/>
    <property type="match status" value="1"/>
</dbReference>
<dbReference type="PANTHER" id="PTHR10996">
    <property type="entry name" value="2-HYDROXYACID DEHYDROGENASE-RELATED"/>
    <property type="match status" value="1"/>
</dbReference>
<dbReference type="Pfam" id="PF00389">
    <property type="entry name" value="2-Hacid_dh"/>
    <property type="match status" value="1"/>
</dbReference>
<dbReference type="Gene3D" id="3.40.50.720">
    <property type="entry name" value="NAD(P)-binding Rossmann-like Domain"/>
    <property type="match status" value="2"/>
</dbReference>
<dbReference type="SUPFAM" id="SSF51735">
    <property type="entry name" value="NAD(P)-binding Rossmann-fold domains"/>
    <property type="match status" value="1"/>
</dbReference>
<protein>
    <recommendedName>
        <fullName evidence="2">D-isomer specific 2-hydroxyacid dehydrogenase catalytic domain-containing protein</fullName>
    </recommendedName>
</protein>
<dbReference type="AlphaFoldDB" id="A0A382S551"/>
<evidence type="ECO:0000256" key="1">
    <source>
        <dbReference type="ARBA" id="ARBA00023002"/>
    </source>
</evidence>
<dbReference type="InterPro" id="IPR006139">
    <property type="entry name" value="D-isomer_2_OHA_DH_cat_dom"/>
</dbReference>
<proteinExistence type="predicted"/>